<evidence type="ECO:0000313" key="2">
    <source>
        <dbReference type="Proteomes" id="UP000324222"/>
    </source>
</evidence>
<protein>
    <submittedName>
        <fullName evidence="1">Uncharacterized protein</fullName>
    </submittedName>
</protein>
<gene>
    <name evidence="1" type="ORF">E2C01_095455</name>
</gene>
<keyword evidence="2" id="KW-1185">Reference proteome</keyword>
<sequence>MLPNQLSVPGANDPVIRQVSGATRAGVMGC</sequence>
<comment type="caution">
    <text evidence="1">The sequence shown here is derived from an EMBL/GenBank/DDBJ whole genome shotgun (WGS) entry which is preliminary data.</text>
</comment>
<proteinExistence type="predicted"/>
<dbReference type="Proteomes" id="UP000324222">
    <property type="component" value="Unassembled WGS sequence"/>
</dbReference>
<dbReference type="EMBL" id="VSRR010120922">
    <property type="protein sequence ID" value="MPD00009.1"/>
    <property type="molecule type" value="Genomic_DNA"/>
</dbReference>
<reference evidence="1 2" key="1">
    <citation type="submission" date="2019-05" db="EMBL/GenBank/DDBJ databases">
        <title>Another draft genome of Portunus trituberculatus and its Hox gene families provides insights of decapod evolution.</title>
        <authorList>
            <person name="Jeong J.-H."/>
            <person name="Song I."/>
            <person name="Kim S."/>
            <person name="Choi T."/>
            <person name="Kim D."/>
            <person name="Ryu S."/>
            <person name="Kim W."/>
        </authorList>
    </citation>
    <scope>NUCLEOTIDE SEQUENCE [LARGE SCALE GENOMIC DNA]</scope>
    <source>
        <tissue evidence="1">Muscle</tissue>
    </source>
</reference>
<dbReference type="AlphaFoldDB" id="A0A5B7K494"/>
<name>A0A5B7K494_PORTR</name>
<accession>A0A5B7K494</accession>
<evidence type="ECO:0000313" key="1">
    <source>
        <dbReference type="EMBL" id="MPD00009.1"/>
    </source>
</evidence>
<organism evidence="1 2">
    <name type="scientific">Portunus trituberculatus</name>
    <name type="common">Swimming crab</name>
    <name type="synonym">Neptunus trituberculatus</name>
    <dbReference type="NCBI Taxonomy" id="210409"/>
    <lineage>
        <taxon>Eukaryota</taxon>
        <taxon>Metazoa</taxon>
        <taxon>Ecdysozoa</taxon>
        <taxon>Arthropoda</taxon>
        <taxon>Crustacea</taxon>
        <taxon>Multicrustacea</taxon>
        <taxon>Malacostraca</taxon>
        <taxon>Eumalacostraca</taxon>
        <taxon>Eucarida</taxon>
        <taxon>Decapoda</taxon>
        <taxon>Pleocyemata</taxon>
        <taxon>Brachyura</taxon>
        <taxon>Eubrachyura</taxon>
        <taxon>Portunoidea</taxon>
        <taxon>Portunidae</taxon>
        <taxon>Portuninae</taxon>
        <taxon>Portunus</taxon>
    </lineage>
</organism>